<dbReference type="Proteomes" id="UP000694544">
    <property type="component" value="Unplaced"/>
</dbReference>
<feature type="domain" description="THIF-type NAD/FAD binding fold" evidence="1">
    <location>
        <begin position="12"/>
        <end position="49"/>
    </location>
</feature>
<dbReference type="Ensembl" id="ENSMMST00000016340.1">
    <property type="protein sequence ID" value="ENSMMSP00000014801.1"/>
    <property type="gene ID" value="ENSMMSG00000011278.1"/>
</dbReference>
<proteinExistence type="predicted"/>
<keyword evidence="3" id="KW-1185">Reference proteome</keyword>
<sequence length="59" mass="6246">MALSRGLPRELAEAVAGGRVLVVRAGGIGCELLKNLVLTGFSHIDLIDLGLHFINQHPS</sequence>
<evidence type="ECO:0000313" key="2">
    <source>
        <dbReference type="Ensembl" id="ENSMMSP00000014801.1"/>
    </source>
</evidence>
<dbReference type="InterPro" id="IPR035985">
    <property type="entry name" value="Ubiquitin-activating_enz"/>
</dbReference>
<organism evidence="2 3">
    <name type="scientific">Moschus moschiferus</name>
    <name type="common">Siberian musk deer</name>
    <name type="synonym">Moschus sibiricus</name>
    <dbReference type="NCBI Taxonomy" id="68415"/>
    <lineage>
        <taxon>Eukaryota</taxon>
        <taxon>Metazoa</taxon>
        <taxon>Chordata</taxon>
        <taxon>Craniata</taxon>
        <taxon>Vertebrata</taxon>
        <taxon>Euteleostomi</taxon>
        <taxon>Mammalia</taxon>
        <taxon>Eutheria</taxon>
        <taxon>Laurasiatheria</taxon>
        <taxon>Artiodactyla</taxon>
        <taxon>Ruminantia</taxon>
        <taxon>Pecora</taxon>
        <taxon>Moschidae</taxon>
        <taxon>Moschus</taxon>
    </lineage>
</organism>
<protein>
    <recommendedName>
        <fullName evidence="1">THIF-type NAD/FAD binding fold domain-containing protein</fullName>
    </recommendedName>
</protein>
<dbReference type="GO" id="GO:0008641">
    <property type="term" value="F:ubiquitin-like modifier activating enzyme activity"/>
    <property type="evidence" value="ECO:0007669"/>
    <property type="project" value="InterPro"/>
</dbReference>
<reference evidence="2" key="1">
    <citation type="submission" date="2025-08" db="UniProtKB">
        <authorList>
            <consortium name="Ensembl"/>
        </authorList>
    </citation>
    <scope>IDENTIFICATION</scope>
</reference>
<accession>A0A8C6DDF7</accession>
<dbReference type="Gene3D" id="3.40.50.720">
    <property type="entry name" value="NAD(P)-binding Rossmann-like Domain"/>
    <property type="match status" value="1"/>
</dbReference>
<dbReference type="Pfam" id="PF00899">
    <property type="entry name" value="ThiF"/>
    <property type="match status" value="1"/>
</dbReference>
<dbReference type="AlphaFoldDB" id="A0A8C6DDF7"/>
<evidence type="ECO:0000313" key="3">
    <source>
        <dbReference type="Proteomes" id="UP000694544"/>
    </source>
</evidence>
<dbReference type="SUPFAM" id="SSF69572">
    <property type="entry name" value="Activating enzymes of the ubiquitin-like proteins"/>
    <property type="match status" value="1"/>
</dbReference>
<dbReference type="InterPro" id="IPR000594">
    <property type="entry name" value="ThiF_NAD_FAD-bd"/>
</dbReference>
<dbReference type="GeneTree" id="ENSGT01140000282916"/>
<reference evidence="2" key="2">
    <citation type="submission" date="2025-09" db="UniProtKB">
        <authorList>
            <consortium name="Ensembl"/>
        </authorList>
    </citation>
    <scope>IDENTIFICATION</scope>
</reference>
<evidence type="ECO:0000259" key="1">
    <source>
        <dbReference type="Pfam" id="PF00899"/>
    </source>
</evidence>
<name>A0A8C6DDF7_MOSMO</name>